<sequence length="252" mass="30078">MTDHNKPVEELSHCDINMIVDHHKLEKNISSVKRIYIDIDVGSATTLVSKYMGTEISKRIAMMLIIPIIVDTKYLKRRTSVFDVEEYKKLKKIVDVKKKKLKAMKKKLKKARRNDEHQNTEMILQKDMKVYECMGYRFGNSTVKYDFERWIDREGSKVTGIQKNKLGMILSMKMEEFRKDLGFDFYFVGCKMKKQRHFISINFPYIRFFVKKYRFQELNYKGFSYFKIPVEMTRKILMPLVIKSLKGIDGWD</sequence>
<feature type="domain" description="DHHA2" evidence="2">
    <location>
        <begin position="106"/>
        <end position="241"/>
    </location>
</feature>
<dbReference type="VEuPathDB" id="MicrosporidiaDB:THOM_0250"/>
<keyword evidence="4" id="KW-1185">Reference proteome</keyword>
<dbReference type="OrthoDB" id="374045at2759"/>
<name>L7K0H8_TRAHO</name>
<keyword evidence="1" id="KW-0175">Coiled coil</keyword>
<dbReference type="GO" id="GO:0016462">
    <property type="term" value="F:pyrophosphatase activity"/>
    <property type="evidence" value="ECO:0007669"/>
    <property type="project" value="InterPro"/>
</dbReference>
<dbReference type="InParanoid" id="L7K0H8"/>
<dbReference type="Proteomes" id="UP000011185">
    <property type="component" value="Unassembled WGS sequence"/>
</dbReference>
<dbReference type="AlphaFoldDB" id="L7K0H8"/>
<organism evidence="3 4">
    <name type="scientific">Trachipleistophora hominis</name>
    <name type="common">Microsporidian parasite</name>
    <dbReference type="NCBI Taxonomy" id="72359"/>
    <lineage>
        <taxon>Eukaryota</taxon>
        <taxon>Fungi</taxon>
        <taxon>Fungi incertae sedis</taxon>
        <taxon>Microsporidia</taxon>
        <taxon>Pleistophoridae</taxon>
        <taxon>Trachipleistophora</taxon>
    </lineage>
</organism>
<dbReference type="Gene3D" id="3.90.1640.10">
    <property type="entry name" value="inorganic pyrophosphatase (n-terminal core)"/>
    <property type="match status" value="1"/>
</dbReference>
<proteinExistence type="predicted"/>
<evidence type="ECO:0000259" key="2">
    <source>
        <dbReference type="Pfam" id="PF02833"/>
    </source>
</evidence>
<dbReference type="HOGENOM" id="CLU_059048_0_0_1"/>
<gene>
    <name evidence="3" type="ORF">THOM_0250</name>
</gene>
<dbReference type="EMBL" id="JH993817">
    <property type="protein sequence ID" value="ELQ76757.1"/>
    <property type="molecule type" value="Genomic_DNA"/>
</dbReference>
<dbReference type="SUPFAM" id="SSF64182">
    <property type="entry name" value="DHH phosphoesterases"/>
    <property type="match status" value="1"/>
</dbReference>
<accession>L7K0H8</accession>
<evidence type="ECO:0000313" key="3">
    <source>
        <dbReference type="EMBL" id="ELQ76757.1"/>
    </source>
</evidence>
<protein>
    <submittedName>
        <fullName evidence="3">Exopolyphosphatase</fullName>
    </submittedName>
</protein>
<dbReference type="STRING" id="72359.L7K0H8"/>
<feature type="coiled-coil region" evidence="1">
    <location>
        <begin position="87"/>
        <end position="121"/>
    </location>
</feature>
<dbReference type="Pfam" id="PF02833">
    <property type="entry name" value="DHHA2"/>
    <property type="match status" value="1"/>
</dbReference>
<reference evidence="3 4" key="1">
    <citation type="journal article" date="2012" name="PLoS Pathog.">
        <title>The genome of the obligate intracellular parasite Trachipleistophora hominis: new insights into microsporidian genome dynamics and reductive evolution.</title>
        <authorList>
            <person name="Heinz E."/>
            <person name="Williams T.A."/>
            <person name="Nakjang S."/>
            <person name="Noel C.J."/>
            <person name="Swan D.C."/>
            <person name="Goldberg A.V."/>
            <person name="Harris S.R."/>
            <person name="Weinmaier T."/>
            <person name="Markert S."/>
            <person name="Becher D."/>
            <person name="Bernhardt J."/>
            <person name="Dagan T."/>
            <person name="Hacker C."/>
            <person name="Lucocq J.M."/>
            <person name="Schweder T."/>
            <person name="Rattei T."/>
            <person name="Hall N."/>
            <person name="Hirt R.P."/>
            <person name="Embley T.M."/>
        </authorList>
    </citation>
    <scope>NUCLEOTIDE SEQUENCE [LARGE SCALE GENOMIC DNA]</scope>
</reference>
<evidence type="ECO:0000313" key="4">
    <source>
        <dbReference type="Proteomes" id="UP000011185"/>
    </source>
</evidence>
<dbReference type="InterPro" id="IPR038763">
    <property type="entry name" value="DHH_sf"/>
</dbReference>
<dbReference type="GO" id="GO:0005737">
    <property type="term" value="C:cytoplasm"/>
    <property type="evidence" value="ECO:0007669"/>
    <property type="project" value="InterPro"/>
</dbReference>
<evidence type="ECO:0000256" key="1">
    <source>
        <dbReference type="SAM" id="Coils"/>
    </source>
</evidence>
<dbReference type="InterPro" id="IPR004097">
    <property type="entry name" value="DHHA2"/>
</dbReference>